<dbReference type="EMBL" id="NEXV01000745">
    <property type="protein sequence ID" value="PIG69174.1"/>
    <property type="molecule type" value="Genomic_DNA"/>
</dbReference>
<dbReference type="InterPro" id="IPR015421">
    <property type="entry name" value="PyrdxlP-dep_Trfase_major"/>
</dbReference>
<organism evidence="2 3">
    <name type="scientific">Aspergillus arachidicola</name>
    <dbReference type="NCBI Taxonomy" id="656916"/>
    <lineage>
        <taxon>Eukaryota</taxon>
        <taxon>Fungi</taxon>
        <taxon>Dikarya</taxon>
        <taxon>Ascomycota</taxon>
        <taxon>Pezizomycotina</taxon>
        <taxon>Eurotiomycetes</taxon>
        <taxon>Eurotiomycetidae</taxon>
        <taxon>Eurotiales</taxon>
        <taxon>Aspergillaceae</taxon>
        <taxon>Aspergillus</taxon>
        <taxon>Aspergillus subgen. Circumdati</taxon>
    </lineage>
</organism>
<dbReference type="InterPro" id="IPR004839">
    <property type="entry name" value="Aminotransferase_I/II_large"/>
</dbReference>
<protein>
    <submittedName>
        <fullName evidence="2">Aminotransferase</fullName>
    </submittedName>
</protein>
<reference evidence="2 3" key="1">
    <citation type="submission" date="2017-05" db="EMBL/GenBank/DDBJ databases">
        <title>Genome sequence for an aflatoxigenic pathogen of Argentinian peanut, Aspergillus arachidicola.</title>
        <authorList>
            <person name="Moore G."/>
            <person name="Beltz S.B."/>
            <person name="Mack B.M."/>
        </authorList>
    </citation>
    <scope>NUCLEOTIDE SEQUENCE [LARGE SCALE GENOMIC DNA]</scope>
    <source>
        <strain evidence="2 3">CBS 117610</strain>
    </source>
</reference>
<dbReference type="PANTHER" id="PTHR42858">
    <property type="entry name" value="AMINOTRANSFERASE"/>
    <property type="match status" value="1"/>
</dbReference>
<name>A0A2G7ELB7_9EURO</name>
<evidence type="ECO:0000313" key="2">
    <source>
        <dbReference type="EMBL" id="PIG69174.1"/>
    </source>
</evidence>
<dbReference type="CDD" id="cd00609">
    <property type="entry name" value="AAT_like"/>
    <property type="match status" value="1"/>
</dbReference>
<keyword evidence="2" id="KW-0808">Transferase</keyword>
<dbReference type="SUPFAM" id="SSF53383">
    <property type="entry name" value="PLP-dependent transferases"/>
    <property type="match status" value="1"/>
</dbReference>
<dbReference type="GO" id="GO:0030170">
    <property type="term" value="F:pyridoxal phosphate binding"/>
    <property type="evidence" value="ECO:0007669"/>
    <property type="project" value="InterPro"/>
</dbReference>
<evidence type="ECO:0000313" key="3">
    <source>
        <dbReference type="Proteomes" id="UP000231358"/>
    </source>
</evidence>
<dbReference type="Gene3D" id="3.40.640.10">
    <property type="entry name" value="Type I PLP-dependent aspartate aminotransferase-like (Major domain)"/>
    <property type="match status" value="1"/>
</dbReference>
<accession>A0A2G7ELB7</accession>
<keyword evidence="3" id="KW-1185">Reference proteome</keyword>
<dbReference type="Proteomes" id="UP000231358">
    <property type="component" value="Unassembled WGS sequence"/>
</dbReference>
<sequence>MSSASPLNLSRGWPASDLFPTQVLQNAAVSVLSNPIITEQGLGYGPDEGHFELRKNIADWLSRNYSLSRALSAERICISGGASQNLACVLQVFTDPMHTRYVWMVEPIYHLVFGIFEDAGFYNRLRAVPEDECGIDVDFLEEALKKSAIDHQPIGDAPGTPYRKTYTHIIYCVPTFSNPSGITMPLSRREALVRLARKYDALIVSDDVYDLLNWEPTDAADGESTRLPRIIDVDTYLDGGPPDLFGNCMSNGSFSKIVAPGCRVGWAEGTPEFIRDLSAAGSSHSGGAPSQLMSTFINDMFENGSLDRHIHETLLPAYSRRARALTAAIKQHLLPLGMNFVSDSENFTVLGGYFIWLKLPVSLNAKEITEIALREENLVVAEGELFAVPGNNLPGNELKHRLRLCFAWEKEEKLNEGVERLSRVIRTALGCT</sequence>
<dbReference type="AlphaFoldDB" id="A0A2G7ELB7"/>
<dbReference type="GO" id="GO:0047536">
    <property type="term" value="F:2-aminoadipate transaminase activity"/>
    <property type="evidence" value="ECO:0007669"/>
    <property type="project" value="TreeGrafter"/>
</dbReference>
<dbReference type="PANTHER" id="PTHR42858:SF1">
    <property type="entry name" value="LD15494P"/>
    <property type="match status" value="1"/>
</dbReference>
<dbReference type="InterPro" id="IPR015424">
    <property type="entry name" value="PyrdxlP-dep_Trfase"/>
</dbReference>
<dbReference type="Pfam" id="PF00155">
    <property type="entry name" value="Aminotran_1_2"/>
    <property type="match status" value="1"/>
</dbReference>
<gene>
    <name evidence="2" type="ORF">AARAC_005088</name>
</gene>
<feature type="domain" description="Aminotransferase class I/classII large" evidence="1">
    <location>
        <begin position="40"/>
        <end position="421"/>
    </location>
</feature>
<dbReference type="FunFam" id="3.40.640.10:FF:000080">
    <property type="entry name" value="Aminotransferase, putative"/>
    <property type="match status" value="1"/>
</dbReference>
<comment type="caution">
    <text evidence="2">The sequence shown here is derived from an EMBL/GenBank/DDBJ whole genome shotgun (WGS) entry which is preliminary data.</text>
</comment>
<keyword evidence="2" id="KW-0032">Aminotransferase</keyword>
<dbReference type="Gene3D" id="3.90.1150.10">
    <property type="entry name" value="Aspartate Aminotransferase, domain 1"/>
    <property type="match status" value="1"/>
</dbReference>
<evidence type="ECO:0000259" key="1">
    <source>
        <dbReference type="Pfam" id="PF00155"/>
    </source>
</evidence>
<dbReference type="InterPro" id="IPR015422">
    <property type="entry name" value="PyrdxlP-dep_Trfase_small"/>
</dbReference>
<dbReference type="STRING" id="656916.A0A2G7ELB7"/>
<proteinExistence type="predicted"/>